<proteinExistence type="predicted"/>
<reference evidence="3 4" key="1">
    <citation type="submission" date="2021-03" db="EMBL/GenBank/DDBJ databases">
        <authorList>
            <person name="Kim M.K."/>
        </authorList>
    </citation>
    <scope>NUCLEOTIDE SEQUENCE [LARGE SCALE GENOMIC DNA]</scope>
    <source>
        <strain evidence="3 4">BT442</strain>
    </source>
</reference>
<dbReference type="EMBL" id="JAGETZ010000010">
    <property type="protein sequence ID" value="MBO2011177.1"/>
    <property type="molecule type" value="Genomic_DNA"/>
</dbReference>
<gene>
    <name evidence="3" type="ORF">J4E00_19095</name>
</gene>
<dbReference type="Pfam" id="PF03781">
    <property type="entry name" value="FGE-sulfatase"/>
    <property type="match status" value="1"/>
</dbReference>
<comment type="caution">
    <text evidence="3">The sequence shown here is derived from an EMBL/GenBank/DDBJ whole genome shotgun (WGS) entry which is preliminary data.</text>
</comment>
<dbReference type="InterPro" id="IPR051043">
    <property type="entry name" value="Sulfatase_Mod_Factor_Kinase"/>
</dbReference>
<feature type="chain" id="PRO_5046503049" evidence="1">
    <location>
        <begin position="23"/>
        <end position="333"/>
    </location>
</feature>
<organism evidence="3 4">
    <name type="scientific">Hymenobacter negativus</name>
    <dbReference type="NCBI Taxonomy" id="2795026"/>
    <lineage>
        <taxon>Bacteria</taxon>
        <taxon>Pseudomonadati</taxon>
        <taxon>Bacteroidota</taxon>
        <taxon>Cytophagia</taxon>
        <taxon>Cytophagales</taxon>
        <taxon>Hymenobacteraceae</taxon>
        <taxon>Hymenobacter</taxon>
    </lineage>
</organism>
<dbReference type="Proteomes" id="UP000664369">
    <property type="component" value="Unassembled WGS sequence"/>
</dbReference>
<dbReference type="InterPro" id="IPR016187">
    <property type="entry name" value="CTDL_fold"/>
</dbReference>
<keyword evidence="4" id="KW-1185">Reference proteome</keyword>
<protein>
    <submittedName>
        <fullName evidence="3">Formylglycine-generating enzyme family protein</fullName>
    </submittedName>
</protein>
<feature type="domain" description="Sulfatase-modifying factor enzyme-like" evidence="2">
    <location>
        <begin position="35"/>
        <end position="330"/>
    </location>
</feature>
<dbReference type="SUPFAM" id="SSF56436">
    <property type="entry name" value="C-type lectin-like"/>
    <property type="match status" value="1"/>
</dbReference>
<keyword evidence="1" id="KW-0732">Signal</keyword>
<evidence type="ECO:0000313" key="3">
    <source>
        <dbReference type="EMBL" id="MBO2011177.1"/>
    </source>
</evidence>
<name>A0ABS3QIV4_9BACT</name>
<dbReference type="Gene3D" id="3.90.1580.10">
    <property type="entry name" value="paralog of FGE (formylglycine-generating enzyme)"/>
    <property type="match status" value="1"/>
</dbReference>
<dbReference type="InterPro" id="IPR005532">
    <property type="entry name" value="SUMF_dom"/>
</dbReference>
<accession>A0ABS3QIV4</accession>
<evidence type="ECO:0000256" key="1">
    <source>
        <dbReference type="SAM" id="SignalP"/>
    </source>
</evidence>
<dbReference type="PANTHER" id="PTHR23150:SF19">
    <property type="entry name" value="FORMYLGLYCINE-GENERATING ENZYME"/>
    <property type="match status" value="1"/>
</dbReference>
<feature type="signal peptide" evidence="1">
    <location>
        <begin position="1"/>
        <end position="22"/>
    </location>
</feature>
<dbReference type="InterPro" id="IPR042095">
    <property type="entry name" value="SUMF_sf"/>
</dbReference>
<evidence type="ECO:0000313" key="4">
    <source>
        <dbReference type="Proteomes" id="UP000664369"/>
    </source>
</evidence>
<dbReference type="PROSITE" id="PS51257">
    <property type="entry name" value="PROKAR_LIPOPROTEIN"/>
    <property type="match status" value="1"/>
</dbReference>
<sequence>MARSEFLVLLNLSLLVFGSSCANEQPAEDKPTGAAKMVLVPGGSFRMGTEDPHFADASPLHTVTLKPFYLDEHEVTNAAFAAFVEATHYVTVAERKPNPRDFPGVPEAQLVAGSAVFARPNHQVSRAEAGQWWQYVPGANWRRPLGPGSSVTGHANDPVVQVCYDDAQAYARWAGKRLPTEAEWECAARAGQRSTTPYYWGLELTPNGRWMANLFQGDFPAGNTRADGFDGVAPVKSFSPNAWGFYDMEGNVWEWCSDYYRPDYYRISPSSNPAGPADSHDPEEPGLVKHVQRGGSFLCSDQYCLRYQAGSRGKGEVKSAANNLGFRCAKDAK</sequence>
<dbReference type="RefSeq" id="WP_208176873.1">
    <property type="nucleotide sequence ID" value="NZ_JAGETZ010000010.1"/>
</dbReference>
<evidence type="ECO:0000259" key="2">
    <source>
        <dbReference type="Pfam" id="PF03781"/>
    </source>
</evidence>
<dbReference type="PANTHER" id="PTHR23150">
    <property type="entry name" value="SULFATASE MODIFYING FACTOR 1, 2"/>
    <property type="match status" value="1"/>
</dbReference>